<dbReference type="GO" id="GO:0005886">
    <property type="term" value="C:plasma membrane"/>
    <property type="evidence" value="ECO:0007669"/>
    <property type="project" value="InterPro"/>
</dbReference>
<organism evidence="6">
    <name type="scientific">marine sediment metagenome</name>
    <dbReference type="NCBI Taxonomy" id="412755"/>
    <lineage>
        <taxon>unclassified sequences</taxon>
        <taxon>metagenomes</taxon>
        <taxon>ecological metagenomes</taxon>
    </lineage>
</organism>
<evidence type="ECO:0000259" key="5">
    <source>
        <dbReference type="PROSITE" id="PS51201"/>
    </source>
</evidence>
<dbReference type="InterPro" id="IPR036291">
    <property type="entry name" value="NAD(P)-bd_dom_sf"/>
</dbReference>
<sequence>LKMVINGGGKVGSFLAMAMVKNGHLVTLIERRKEVAQKVALEVPEALIILGDGCDVRYQEDAGVDNADVFVTVTGDDDDNLVACQIAQGVFSVQRAIARVNNPKNEAIFRALGIEAVSSTTIIARLIEEEISIGNIVTLQALKKGKMALVEIELPKAGGAGAGVLAETTDYTVVLATGVITWVLDHSDATQMLADYDHRDTPAASPSGELLNSTAQSDDLGRAVVRVRFADDDTLVDTGDRLTATV</sequence>
<dbReference type="PANTHER" id="PTHR43833:SF5">
    <property type="entry name" value="TRK SYSTEM POTASSIUM UPTAKE PROTEIN TRKA"/>
    <property type="match status" value="1"/>
</dbReference>
<dbReference type="InterPro" id="IPR003148">
    <property type="entry name" value="RCK_N"/>
</dbReference>
<evidence type="ECO:0000256" key="2">
    <source>
        <dbReference type="ARBA" id="ARBA00022538"/>
    </source>
</evidence>
<keyword evidence="2" id="KW-0633">Potassium transport</keyword>
<reference evidence="6" key="1">
    <citation type="journal article" date="2015" name="Nature">
        <title>Complex archaea that bridge the gap between prokaryotes and eukaryotes.</title>
        <authorList>
            <person name="Spang A."/>
            <person name="Saw J.H."/>
            <person name="Jorgensen S.L."/>
            <person name="Zaremba-Niedzwiedzka K."/>
            <person name="Martijn J."/>
            <person name="Lind A.E."/>
            <person name="van Eijk R."/>
            <person name="Schleper C."/>
            <person name="Guy L."/>
            <person name="Ettema T.J."/>
        </authorList>
    </citation>
    <scope>NUCLEOTIDE SEQUENCE</scope>
</reference>
<dbReference type="SUPFAM" id="SSF51735">
    <property type="entry name" value="NAD(P)-binding Rossmann-fold domains"/>
    <property type="match status" value="1"/>
</dbReference>
<proteinExistence type="predicted"/>
<evidence type="ECO:0000256" key="1">
    <source>
        <dbReference type="ARBA" id="ARBA00022448"/>
    </source>
</evidence>
<dbReference type="InterPro" id="IPR050721">
    <property type="entry name" value="Trk_Ktr_HKT_K-transport"/>
</dbReference>
<evidence type="ECO:0000313" key="6">
    <source>
        <dbReference type="EMBL" id="KKK81283.1"/>
    </source>
</evidence>
<keyword evidence="1" id="KW-0813">Transport</keyword>
<protein>
    <recommendedName>
        <fullName evidence="5">RCK N-terminal domain-containing protein</fullName>
    </recommendedName>
</protein>
<keyword evidence="3" id="KW-0630">Potassium</keyword>
<dbReference type="InterPro" id="IPR006036">
    <property type="entry name" value="K_uptake_TrkA"/>
</dbReference>
<evidence type="ECO:0000256" key="4">
    <source>
        <dbReference type="ARBA" id="ARBA00023065"/>
    </source>
</evidence>
<dbReference type="Pfam" id="PF02254">
    <property type="entry name" value="TrkA_N"/>
    <property type="match status" value="1"/>
</dbReference>
<dbReference type="Gene3D" id="3.40.50.720">
    <property type="entry name" value="NAD(P)-binding Rossmann-like Domain"/>
    <property type="match status" value="1"/>
</dbReference>
<accession>A0A0F8YIR2</accession>
<name>A0A0F8YIR2_9ZZZZ</name>
<feature type="non-terminal residue" evidence="6">
    <location>
        <position position="1"/>
    </location>
</feature>
<dbReference type="AlphaFoldDB" id="A0A0F8YIR2"/>
<dbReference type="PRINTS" id="PR00335">
    <property type="entry name" value="KUPTAKETRKA"/>
</dbReference>
<comment type="caution">
    <text evidence="6">The sequence shown here is derived from an EMBL/GenBank/DDBJ whole genome shotgun (WGS) entry which is preliminary data.</text>
</comment>
<dbReference type="PROSITE" id="PS51201">
    <property type="entry name" value="RCK_N"/>
    <property type="match status" value="1"/>
</dbReference>
<feature type="domain" description="RCK N-terminal" evidence="5">
    <location>
        <begin position="1"/>
        <end position="118"/>
    </location>
</feature>
<evidence type="ECO:0000256" key="3">
    <source>
        <dbReference type="ARBA" id="ARBA00022958"/>
    </source>
</evidence>
<keyword evidence="4" id="KW-0406">Ion transport</keyword>
<gene>
    <name evidence="6" type="ORF">LCGC14_2815020</name>
</gene>
<dbReference type="PANTHER" id="PTHR43833">
    <property type="entry name" value="POTASSIUM CHANNEL PROTEIN 2-RELATED-RELATED"/>
    <property type="match status" value="1"/>
</dbReference>
<dbReference type="GO" id="GO:0015079">
    <property type="term" value="F:potassium ion transmembrane transporter activity"/>
    <property type="evidence" value="ECO:0007669"/>
    <property type="project" value="InterPro"/>
</dbReference>
<dbReference type="EMBL" id="LAZR01053191">
    <property type="protein sequence ID" value="KKK81283.1"/>
    <property type="molecule type" value="Genomic_DNA"/>
</dbReference>